<dbReference type="HOGENOM" id="CLU_140900_3_0_5"/>
<dbReference type="STRING" id="316056.RPC_2595"/>
<proteinExistence type="predicted"/>
<dbReference type="Pfam" id="PF14384">
    <property type="entry name" value="BrnA_antitoxin"/>
    <property type="match status" value="1"/>
</dbReference>
<gene>
    <name evidence="1" type="ordered locus">RPC_2595</name>
</gene>
<evidence type="ECO:0000313" key="1">
    <source>
        <dbReference type="EMBL" id="ABD88145.1"/>
    </source>
</evidence>
<dbReference type="AlphaFoldDB" id="Q214P1"/>
<sequence>MSQPPRRPRTLADARTEAEAAFKKTTTKVAELPPKPVAIPGVKEMVSLRIDQDVLEYFQDGGPGWQDRINEALRKAAGK</sequence>
<accession>Q214P1</accession>
<dbReference type="RefSeq" id="WP_011473041.1">
    <property type="nucleotide sequence ID" value="NC_007925.1"/>
</dbReference>
<dbReference type="eggNOG" id="COG3514">
    <property type="taxonomic scope" value="Bacteria"/>
</dbReference>
<organism evidence="1">
    <name type="scientific">Rhodopseudomonas palustris (strain BisB18)</name>
    <dbReference type="NCBI Taxonomy" id="316056"/>
    <lineage>
        <taxon>Bacteria</taxon>
        <taxon>Pseudomonadati</taxon>
        <taxon>Pseudomonadota</taxon>
        <taxon>Alphaproteobacteria</taxon>
        <taxon>Hyphomicrobiales</taxon>
        <taxon>Nitrobacteraceae</taxon>
        <taxon>Rhodopseudomonas</taxon>
    </lineage>
</organism>
<evidence type="ECO:0008006" key="2">
    <source>
        <dbReference type="Google" id="ProtNLM"/>
    </source>
</evidence>
<dbReference type="InterPro" id="IPR025528">
    <property type="entry name" value="BrnA_antitoxin"/>
</dbReference>
<dbReference type="OrthoDB" id="361944at2"/>
<dbReference type="KEGG" id="rpc:RPC_2595"/>
<name>Q214P1_RHOPB</name>
<reference evidence="1" key="1">
    <citation type="submission" date="2006-03" db="EMBL/GenBank/DDBJ databases">
        <title>Complete sequence of Rhodopseudomonas palustris BisB18.</title>
        <authorList>
            <consortium name="US DOE Joint Genome Institute"/>
            <person name="Copeland A."/>
            <person name="Lucas S."/>
            <person name="Lapidus A."/>
            <person name="Barry K."/>
            <person name="Detter J.C."/>
            <person name="Glavina del Rio T."/>
            <person name="Hammon N."/>
            <person name="Israni S."/>
            <person name="Dalin E."/>
            <person name="Tice H."/>
            <person name="Pitluck S."/>
            <person name="Chain P."/>
            <person name="Malfatti S."/>
            <person name="Shin M."/>
            <person name="Vergez L."/>
            <person name="Schmutz J."/>
            <person name="Larimer F."/>
            <person name="Land M."/>
            <person name="Hauser L."/>
            <person name="Pelletier D.A."/>
            <person name="Kyrpides N."/>
            <person name="Anderson I."/>
            <person name="Oda Y."/>
            <person name="Harwood C.S."/>
            <person name="Richardson P."/>
        </authorList>
    </citation>
    <scope>NUCLEOTIDE SEQUENCE [LARGE SCALE GENOMIC DNA]</scope>
    <source>
        <strain evidence="1">BisB18</strain>
    </source>
</reference>
<dbReference type="EMBL" id="CP000301">
    <property type="protein sequence ID" value="ABD88145.1"/>
    <property type="molecule type" value="Genomic_DNA"/>
</dbReference>
<protein>
    <recommendedName>
        <fullName evidence="2">BrnA antitoxin of type II toxin-antitoxin system</fullName>
    </recommendedName>
</protein>